<dbReference type="AlphaFoldDB" id="A0A814X6J8"/>
<organism evidence="1 3">
    <name type="scientific">Rotaria magnacalcarata</name>
    <dbReference type="NCBI Taxonomy" id="392030"/>
    <lineage>
        <taxon>Eukaryota</taxon>
        <taxon>Metazoa</taxon>
        <taxon>Spiralia</taxon>
        <taxon>Gnathifera</taxon>
        <taxon>Rotifera</taxon>
        <taxon>Eurotatoria</taxon>
        <taxon>Bdelloidea</taxon>
        <taxon>Philodinida</taxon>
        <taxon>Philodinidae</taxon>
        <taxon>Rotaria</taxon>
    </lineage>
</organism>
<dbReference type="EMBL" id="CAJOBJ010000204">
    <property type="protein sequence ID" value="CAF3804511.1"/>
    <property type="molecule type" value="Genomic_DNA"/>
</dbReference>
<name>A0A814X6J8_9BILA</name>
<dbReference type="OrthoDB" id="5406014at2759"/>
<dbReference type="Proteomes" id="UP000663834">
    <property type="component" value="Unassembled WGS sequence"/>
</dbReference>
<evidence type="ECO:0000313" key="2">
    <source>
        <dbReference type="EMBL" id="CAF3804511.1"/>
    </source>
</evidence>
<dbReference type="Proteomes" id="UP000681720">
    <property type="component" value="Unassembled WGS sequence"/>
</dbReference>
<comment type="caution">
    <text evidence="1">The sequence shown here is derived from an EMBL/GenBank/DDBJ whole genome shotgun (WGS) entry which is preliminary data.</text>
</comment>
<sequence length="434" mass="50392">MGLVDNNSLLPCLSHPTNAHQNYRLMSTSINSKNTNSSSSAASSNKFKPMPRLIALCIHPDENYAFRMISILISSHSSNSSNIHDEFGCNLLMYSLRFQRYRLFRYLLNEKSLDINLHANDRYGNTILHYAILYGGNDSQIIDELIENYNKFAIEIDQRNNYGFTPLLLAIFCGRYDFVLSLLTKTDASPFVRDYIQLKSMFDYIEIDVKHKDLINQYQNKHYSISNFQLKRLRIQLHQCIPTRQETSLHTIQSNINKNFFEIILPQAIQDKLNLLRSSIMEMYDYQYLSTNLKHLLTYLNRRYPRIKFFQLPEDSIGSTITTKSVLQRDNSKTRYPRIKFFQLPEDSIGSTITTKSVLQRDNSKTNLHHILNLFDPNPRPNVMPPKLSPQKLLSTAKTPMTFKRLSTKITTLTAFSRVQIDKKPSSFLITSAK</sequence>
<dbReference type="InterPro" id="IPR036770">
    <property type="entry name" value="Ankyrin_rpt-contain_sf"/>
</dbReference>
<dbReference type="SMART" id="SM00248">
    <property type="entry name" value="ANK"/>
    <property type="match status" value="3"/>
</dbReference>
<reference evidence="1" key="1">
    <citation type="submission" date="2021-02" db="EMBL/GenBank/DDBJ databases">
        <authorList>
            <person name="Nowell W R."/>
        </authorList>
    </citation>
    <scope>NUCLEOTIDE SEQUENCE</scope>
</reference>
<gene>
    <name evidence="2" type="ORF">GIL414_LOCUS1281</name>
    <name evidence="1" type="ORF">KQP761_LOCUS464</name>
</gene>
<evidence type="ECO:0000313" key="3">
    <source>
        <dbReference type="Proteomes" id="UP000663834"/>
    </source>
</evidence>
<dbReference type="Pfam" id="PF12796">
    <property type="entry name" value="Ank_2"/>
    <property type="match status" value="1"/>
</dbReference>
<evidence type="ECO:0000313" key="1">
    <source>
        <dbReference type="EMBL" id="CAF1213742.1"/>
    </source>
</evidence>
<dbReference type="Gene3D" id="1.25.40.20">
    <property type="entry name" value="Ankyrin repeat-containing domain"/>
    <property type="match status" value="1"/>
</dbReference>
<dbReference type="EMBL" id="CAJNOW010000031">
    <property type="protein sequence ID" value="CAF1213742.1"/>
    <property type="molecule type" value="Genomic_DNA"/>
</dbReference>
<protein>
    <submittedName>
        <fullName evidence="1">Uncharacterized protein</fullName>
    </submittedName>
</protein>
<proteinExistence type="predicted"/>
<dbReference type="SUPFAM" id="SSF48403">
    <property type="entry name" value="Ankyrin repeat"/>
    <property type="match status" value="1"/>
</dbReference>
<dbReference type="InterPro" id="IPR002110">
    <property type="entry name" value="Ankyrin_rpt"/>
</dbReference>
<accession>A0A814X6J8</accession>